<feature type="domain" description="Tubby C-terminal" evidence="8">
    <location>
        <begin position="905"/>
        <end position="993"/>
    </location>
</feature>
<dbReference type="Gene3D" id="3.20.90.10">
    <property type="entry name" value="Tubby Protein, Chain A"/>
    <property type="match status" value="1"/>
</dbReference>
<keyword evidence="10" id="KW-1185">Reference proteome</keyword>
<dbReference type="PRINTS" id="PR01573">
    <property type="entry name" value="SUPERTUBBY"/>
</dbReference>
<name>A0A0M3HMV7_ASCLU</name>
<keyword evidence="3" id="KW-0963">Cytoplasm</keyword>
<dbReference type="PANTHER" id="PTHR16517:SF2">
    <property type="entry name" value="TUBBY-RELATED PROTEIN 4"/>
    <property type="match status" value="1"/>
</dbReference>
<organism evidence="10 11">
    <name type="scientific">Ascaris lumbricoides</name>
    <name type="common">Giant roundworm</name>
    <dbReference type="NCBI Taxonomy" id="6252"/>
    <lineage>
        <taxon>Eukaryota</taxon>
        <taxon>Metazoa</taxon>
        <taxon>Ecdysozoa</taxon>
        <taxon>Nematoda</taxon>
        <taxon>Chromadorea</taxon>
        <taxon>Rhabditida</taxon>
        <taxon>Spirurina</taxon>
        <taxon>Ascaridomorpha</taxon>
        <taxon>Ascaridoidea</taxon>
        <taxon>Ascarididae</taxon>
        <taxon>Ascaris</taxon>
    </lineage>
</organism>
<feature type="repeat" description="WD" evidence="6">
    <location>
        <begin position="66"/>
        <end position="97"/>
    </location>
</feature>
<dbReference type="InterPro" id="IPR001680">
    <property type="entry name" value="WD40_rpt"/>
</dbReference>
<dbReference type="WBParaSite" id="ALUE_0000292201-mRNA-1">
    <property type="protein sequence ID" value="ALUE_0000292201-mRNA-1"/>
    <property type="gene ID" value="ALUE_0000292201"/>
</dbReference>
<evidence type="ECO:0000256" key="1">
    <source>
        <dbReference type="ARBA" id="ARBA00004496"/>
    </source>
</evidence>
<evidence type="ECO:0000256" key="5">
    <source>
        <dbReference type="ARBA" id="ARBA00022737"/>
    </source>
</evidence>
<dbReference type="SMART" id="SM00320">
    <property type="entry name" value="WD40"/>
    <property type="match status" value="3"/>
</dbReference>
<evidence type="ECO:0000259" key="8">
    <source>
        <dbReference type="Pfam" id="PF01167"/>
    </source>
</evidence>
<evidence type="ECO:0000256" key="3">
    <source>
        <dbReference type="ARBA" id="ARBA00022490"/>
    </source>
</evidence>
<feature type="domain" description="IFT121/TULP4 N-terminal" evidence="9">
    <location>
        <begin position="62"/>
        <end position="259"/>
    </location>
</feature>
<keyword evidence="4 6" id="KW-0853">WD repeat</keyword>
<dbReference type="PANTHER" id="PTHR16517">
    <property type="entry name" value="TUBBY-RELATED"/>
    <property type="match status" value="1"/>
</dbReference>
<comment type="similarity">
    <text evidence="2">Belongs to the TUB family.</text>
</comment>
<dbReference type="InterPro" id="IPR056159">
    <property type="entry name" value="Beta-prop_IFT121_TULP_N"/>
</dbReference>
<evidence type="ECO:0000313" key="11">
    <source>
        <dbReference type="WBParaSite" id="ALUE_0000292201-mRNA-1"/>
    </source>
</evidence>
<protein>
    <submittedName>
        <fullName evidence="11">Tub domain-containing protein</fullName>
    </submittedName>
</protein>
<reference evidence="11" key="1">
    <citation type="submission" date="2016-05" db="UniProtKB">
        <authorList>
            <consortium name="WormBaseParasite"/>
        </authorList>
    </citation>
    <scope>IDENTIFICATION</scope>
</reference>
<sequence length="998" mass="109809">MKILWENDDWPGAVVDPGITCLNWIPNANKPGCGLLAAGSESGAVGVTSTEIYAGRDDLKRYNFNLRGHHSAISIVAWNREQTKLASCDLSGIIYVWVPNEERWSVELVNDRGIKVRDVNWSPSGTSALICYEDNFVLIGSSTGQRIWSSSFAVTVTCGVWAPDSRELVLGFNTGTIQVLTEQGASVTERPLLPCGVHRLAASPLREDGKWTLAVCSASNSILFLNAYDEVEPLSWQSTETLLSVQWNSRGTLLAVVCTPNRLVLLDYRGTLVYCQQVPINSPKVLTAFTWAHDDQAVIAAAGGHLAIGRVLVGVPSLFNLVTYNLWLMMGASARRVDSLPLPLRERNSIRELDHHIIRCRIPSRDELSAQVCEPSDWRWYCTIRPVPRKAHSYVLCMEHMGGLVPILVGRQTNRIIPQFHISLLSAAVTPSSSPSPSPDNGSSAQVEDVGAFIRSSAQRNSVWRKSKRQLRALMNRHVACRQPLNRTNEKLLQVTSNVWCTRFKMTSLATNMLPPFLAQVVYKTSVLHLQPRQMTVQLVDLSRRSASPSLNSSRRSTALSARNANNADVASDHMYLGDENLRHVAVAPSDRELFVAGAVLRAGAVGEDGGDPAAPVDEDSDEPLSPEERFLYQNVFTEFNELRAAVERHIAKMKCFANDLERSSHKLEPLSGGGTVQTVAEINVPIGTTVTSGATAALGKVPKVSASLKEDWTANAAASGRVQRAELTIGPSTSGSQWHHQYDDIEYIDEDDSIVMRNMSERIPLIDPSRLGDSSRKGLRQLNDITSVLDKLAKLANDLTTRCAVGQLSSEASPSSSRSPALGVRSDTAIFLMCPNFQIVHAQFALCAFRTELNDSHATVSSLRSQLKDIAKKVTQIEKKINYGDELLDEVCGDLQQRVQHIKAVLGEQPTVSDEIPLLTMQNKAPFWNEASQVYQLDFGGRVTQESAKNFQIEFADKQVMQFGRIENGAYTLDFRAPFSAVQAFAVALASITQRLK</sequence>
<evidence type="ECO:0000256" key="4">
    <source>
        <dbReference type="ARBA" id="ARBA00022574"/>
    </source>
</evidence>
<dbReference type="GO" id="GO:0005737">
    <property type="term" value="C:cytoplasm"/>
    <property type="evidence" value="ECO:0007669"/>
    <property type="project" value="UniProtKB-SubCell"/>
</dbReference>
<evidence type="ECO:0000256" key="2">
    <source>
        <dbReference type="ARBA" id="ARBA00007129"/>
    </source>
</evidence>
<evidence type="ECO:0000259" key="9">
    <source>
        <dbReference type="Pfam" id="PF24797"/>
    </source>
</evidence>
<dbReference type="InterPro" id="IPR015943">
    <property type="entry name" value="WD40/YVTN_repeat-like_dom_sf"/>
</dbReference>
<evidence type="ECO:0000256" key="7">
    <source>
        <dbReference type="SAM" id="MobiDB-lite"/>
    </source>
</evidence>
<keyword evidence="5" id="KW-0677">Repeat</keyword>
<evidence type="ECO:0000256" key="6">
    <source>
        <dbReference type="PROSITE-ProRule" id="PRU00221"/>
    </source>
</evidence>
<dbReference type="InterPro" id="IPR036322">
    <property type="entry name" value="WD40_repeat_dom_sf"/>
</dbReference>
<dbReference type="InterPro" id="IPR000007">
    <property type="entry name" value="Tubby_C"/>
</dbReference>
<dbReference type="Pfam" id="PF01167">
    <property type="entry name" value="Tub"/>
    <property type="match status" value="1"/>
</dbReference>
<evidence type="ECO:0000313" key="10">
    <source>
        <dbReference type="Proteomes" id="UP000036681"/>
    </source>
</evidence>
<feature type="region of interest" description="Disordered" evidence="7">
    <location>
        <begin position="546"/>
        <end position="565"/>
    </location>
</feature>
<dbReference type="SUPFAM" id="SSF50978">
    <property type="entry name" value="WD40 repeat-like"/>
    <property type="match status" value="1"/>
</dbReference>
<comment type="subcellular location">
    <subcellularLocation>
        <location evidence="1">Cytoplasm</location>
    </subcellularLocation>
</comment>
<feature type="compositionally biased region" description="Low complexity" evidence="7">
    <location>
        <begin position="546"/>
        <end position="557"/>
    </location>
</feature>
<dbReference type="Pfam" id="PF24797">
    <property type="entry name" value="Beta-prop_WDR35_TULP_N"/>
    <property type="match status" value="1"/>
</dbReference>
<accession>A0A0M3HMV7</accession>
<dbReference type="Proteomes" id="UP000036681">
    <property type="component" value="Unplaced"/>
</dbReference>
<dbReference type="AlphaFoldDB" id="A0A0M3HMV7"/>
<dbReference type="PROSITE" id="PS50082">
    <property type="entry name" value="WD_REPEATS_2"/>
    <property type="match status" value="1"/>
</dbReference>
<dbReference type="InterPro" id="IPR025659">
    <property type="entry name" value="Tubby-like_C"/>
</dbReference>
<dbReference type="SUPFAM" id="SSF54518">
    <property type="entry name" value="Tubby C-terminal domain-like"/>
    <property type="match status" value="1"/>
</dbReference>
<proteinExistence type="inferred from homology"/>
<dbReference type="Gene3D" id="2.130.10.10">
    <property type="entry name" value="YVTN repeat-like/Quinoprotein amine dehydrogenase"/>
    <property type="match status" value="1"/>
</dbReference>